<accession>A0ACC0WFS5</accession>
<proteinExistence type="predicted"/>
<organism evidence="1 2">
    <name type="scientific">Peronosclerospora sorghi</name>
    <dbReference type="NCBI Taxonomy" id="230839"/>
    <lineage>
        <taxon>Eukaryota</taxon>
        <taxon>Sar</taxon>
        <taxon>Stramenopiles</taxon>
        <taxon>Oomycota</taxon>
        <taxon>Peronosporomycetes</taxon>
        <taxon>Peronosporales</taxon>
        <taxon>Peronosporaceae</taxon>
        <taxon>Peronosclerospora</taxon>
    </lineage>
</organism>
<dbReference type="Proteomes" id="UP001163321">
    <property type="component" value="Chromosome 2"/>
</dbReference>
<sequence>MASLVLQRDNCILAETVHKFGRLCLSVCGICGMCRSKERTLRTYRVATSPTMRSLIVFYYRRFIGTDTRQLQEMVFKWLKGLPSGQMNLVL</sequence>
<evidence type="ECO:0000313" key="2">
    <source>
        <dbReference type="Proteomes" id="UP001163321"/>
    </source>
</evidence>
<protein>
    <submittedName>
        <fullName evidence="1">Uncharacterized protein</fullName>
    </submittedName>
</protein>
<gene>
    <name evidence="1" type="ORF">PsorP6_017882</name>
</gene>
<comment type="caution">
    <text evidence="1">The sequence shown here is derived from an EMBL/GenBank/DDBJ whole genome shotgun (WGS) entry which is preliminary data.</text>
</comment>
<keyword evidence="2" id="KW-1185">Reference proteome</keyword>
<reference evidence="1 2" key="1">
    <citation type="journal article" date="2022" name="bioRxiv">
        <title>The genome of the oomycete Peronosclerospora sorghi, a cosmopolitan pathogen of maize and sorghum, is inflated with dispersed pseudogenes.</title>
        <authorList>
            <person name="Fletcher K."/>
            <person name="Martin F."/>
            <person name="Isakeit T."/>
            <person name="Cavanaugh K."/>
            <person name="Magill C."/>
            <person name="Michelmore R."/>
        </authorList>
    </citation>
    <scope>NUCLEOTIDE SEQUENCE [LARGE SCALE GENOMIC DNA]</scope>
    <source>
        <strain evidence="1">P6</strain>
    </source>
</reference>
<name>A0ACC0WFS5_9STRA</name>
<evidence type="ECO:0000313" key="1">
    <source>
        <dbReference type="EMBL" id="KAI9916788.1"/>
    </source>
</evidence>
<dbReference type="EMBL" id="CM047581">
    <property type="protein sequence ID" value="KAI9916788.1"/>
    <property type="molecule type" value="Genomic_DNA"/>
</dbReference>